<comment type="similarity">
    <text evidence="7">Belongs to the RnpA family.</text>
</comment>
<evidence type="ECO:0000256" key="2">
    <source>
        <dbReference type="ARBA" id="ARBA00022694"/>
    </source>
</evidence>
<evidence type="ECO:0000256" key="1">
    <source>
        <dbReference type="ARBA" id="ARBA00002663"/>
    </source>
</evidence>
<keyword evidence="10" id="KW-1185">Reference proteome</keyword>
<protein>
    <recommendedName>
        <fullName evidence="7 8">Ribonuclease P protein component</fullName>
        <shortName evidence="7">RNase P protein</shortName>
        <shortName evidence="7">RNaseP protein</shortName>
        <ecNumber evidence="7 8">3.1.26.5</ecNumber>
    </recommendedName>
    <alternativeName>
        <fullName evidence="7">Protein C5</fullName>
    </alternativeName>
</protein>
<dbReference type="PANTHER" id="PTHR33992:SF1">
    <property type="entry name" value="RIBONUCLEASE P PROTEIN COMPONENT"/>
    <property type="match status" value="1"/>
</dbReference>
<dbReference type="HAMAP" id="MF_00227">
    <property type="entry name" value="RNase_P"/>
    <property type="match status" value="1"/>
</dbReference>
<organism evidence="9 10">
    <name type="scientific">Niabella yanshanensis</name>
    <dbReference type="NCBI Taxonomy" id="577386"/>
    <lineage>
        <taxon>Bacteria</taxon>
        <taxon>Pseudomonadati</taxon>
        <taxon>Bacteroidota</taxon>
        <taxon>Chitinophagia</taxon>
        <taxon>Chitinophagales</taxon>
        <taxon>Chitinophagaceae</taxon>
        <taxon>Niabella</taxon>
    </lineage>
</organism>
<accession>A0ABZ0WDD1</accession>
<dbReference type="PROSITE" id="PS00648">
    <property type="entry name" value="RIBONUCLEASE_P"/>
    <property type="match status" value="1"/>
</dbReference>
<dbReference type="Pfam" id="PF00825">
    <property type="entry name" value="Ribonuclease_P"/>
    <property type="match status" value="1"/>
</dbReference>
<keyword evidence="6 7" id="KW-0694">RNA-binding</keyword>
<name>A0ABZ0WDD1_9BACT</name>
<sequence>MPTHIFPKSQRLKSRKKLQQVFAEGKSVRTKDLRLVYLAEKNGITGVKCGVGLSTRNFKHAVDRNRIKRLLREAYRLQQHDLKKYAEDHPVDLSLFLLYTGRDLPQYEDIYENVGVVLQKLQKALHAAVPENT</sequence>
<dbReference type="EC" id="3.1.26.5" evidence="7 8"/>
<dbReference type="PANTHER" id="PTHR33992">
    <property type="entry name" value="RIBONUCLEASE P PROTEIN COMPONENT"/>
    <property type="match status" value="1"/>
</dbReference>
<keyword evidence="3 7" id="KW-0540">Nuclease</keyword>
<dbReference type="RefSeq" id="WP_114789873.1">
    <property type="nucleotide sequence ID" value="NZ_CP139960.1"/>
</dbReference>
<comment type="function">
    <text evidence="1 7">RNaseP catalyzes the removal of the 5'-leader sequence from pre-tRNA to produce the mature 5'-terminus. It can also cleave other RNA substrates such as 4.5S RNA. The protein component plays an auxiliary but essential role in vivo by binding to the 5'-leader sequence and broadening the substrate specificity of the ribozyme.</text>
</comment>
<proteinExistence type="inferred from homology"/>
<dbReference type="Proteomes" id="UP001325680">
    <property type="component" value="Chromosome"/>
</dbReference>
<evidence type="ECO:0000256" key="8">
    <source>
        <dbReference type="NCBIfam" id="TIGR00188"/>
    </source>
</evidence>
<dbReference type="SUPFAM" id="SSF54211">
    <property type="entry name" value="Ribosomal protein S5 domain 2-like"/>
    <property type="match status" value="1"/>
</dbReference>
<comment type="subunit">
    <text evidence="7">Consists of a catalytic RNA component (M1 or rnpB) and a protein subunit.</text>
</comment>
<dbReference type="NCBIfam" id="TIGR00188">
    <property type="entry name" value="rnpA"/>
    <property type="match status" value="1"/>
</dbReference>
<reference evidence="9 10" key="1">
    <citation type="submission" date="2023-12" db="EMBL/GenBank/DDBJ databases">
        <title>Genome sequencing and assembly of bacterial species from a model synthetic community.</title>
        <authorList>
            <person name="Hogle S.L."/>
        </authorList>
    </citation>
    <scope>NUCLEOTIDE SEQUENCE [LARGE SCALE GENOMIC DNA]</scope>
    <source>
        <strain evidence="9 10">HAMBI_3031</strain>
    </source>
</reference>
<comment type="catalytic activity">
    <reaction evidence="7">
        <text>Endonucleolytic cleavage of RNA, removing 5'-extranucleotides from tRNA precursor.</text>
        <dbReference type="EC" id="3.1.26.5"/>
    </reaction>
</comment>
<dbReference type="InterPro" id="IPR014721">
    <property type="entry name" value="Ribsml_uS5_D2-typ_fold_subgr"/>
</dbReference>
<evidence type="ECO:0000256" key="5">
    <source>
        <dbReference type="ARBA" id="ARBA00022801"/>
    </source>
</evidence>
<dbReference type="InterPro" id="IPR020539">
    <property type="entry name" value="RNase_P_CS"/>
</dbReference>
<evidence type="ECO:0000256" key="3">
    <source>
        <dbReference type="ARBA" id="ARBA00022722"/>
    </source>
</evidence>
<dbReference type="GO" id="GO:0004526">
    <property type="term" value="F:ribonuclease P activity"/>
    <property type="evidence" value="ECO:0007669"/>
    <property type="project" value="UniProtKB-EC"/>
</dbReference>
<evidence type="ECO:0000256" key="7">
    <source>
        <dbReference type="HAMAP-Rule" id="MF_00227"/>
    </source>
</evidence>
<evidence type="ECO:0000313" key="9">
    <source>
        <dbReference type="EMBL" id="WQD40704.1"/>
    </source>
</evidence>
<evidence type="ECO:0000256" key="4">
    <source>
        <dbReference type="ARBA" id="ARBA00022759"/>
    </source>
</evidence>
<keyword evidence="4 7" id="KW-0255">Endonuclease</keyword>
<dbReference type="EMBL" id="CP139960">
    <property type="protein sequence ID" value="WQD40704.1"/>
    <property type="molecule type" value="Genomic_DNA"/>
</dbReference>
<evidence type="ECO:0000313" key="10">
    <source>
        <dbReference type="Proteomes" id="UP001325680"/>
    </source>
</evidence>
<evidence type="ECO:0000256" key="6">
    <source>
        <dbReference type="ARBA" id="ARBA00022884"/>
    </source>
</evidence>
<keyword evidence="5 7" id="KW-0378">Hydrolase</keyword>
<dbReference type="InterPro" id="IPR000100">
    <property type="entry name" value="RNase_P"/>
</dbReference>
<dbReference type="Gene3D" id="3.30.230.10">
    <property type="match status" value="1"/>
</dbReference>
<keyword evidence="2 7" id="KW-0819">tRNA processing</keyword>
<gene>
    <name evidence="7 9" type="primary">rnpA</name>
    <name evidence="9" type="ORF">U0035_11145</name>
</gene>
<dbReference type="InterPro" id="IPR020568">
    <property type="entry name" value="Ribosomal_Su5_D2-typ_SF"/>
</dbReference>